<comment type="caution">
    <text evidence="4">The sequence shown here is derived from an EMBL/GenBank/DDBJ whole genome shotgun (WGS) entry which is preliminary data.</text>
</comment>
<sequence length="108" mass="12153">MIDWNRVDELREEVGEEAFEEVVALFLEEVDETVAGISAISDAAQVRDVLHFLKGSALNLGFQSLADYCRDGESKVDQGKTVELTLVIDRYRDSRRAFLAELSKRTDA</sequence>
<feature type="domain" description="HPt" evidence="3">
    <location>
        <begin position="11"/>
        <end position="105"/>
    </location>
</feature>
<keyword evidence="1" id="KW-0902">Two-component regulatory system</keyword>
<evidence type="ECO:0000256" key="1">
    <source>
        <dbReference type="ARBA" id="ARBA00023012"/>
    </source>
</evidence>
<dbReference type="GO" id="GO:0000160">
    <property type="term" value="P:phosphorelay signal transduction system"/>
    <property type="evidence" value="ECO:0007669"/>
    <property type="project" value="UniProtKB-KW"/>
</dbReference>
<dbReference type="InterPro" id="IPR036641">
    <property type="entry name" value="HPT_dom_sf"/>
</dbReference>
<dbReference type="GO" id="GO:0004672">
    <property type="term" value="F:protein kinase activity"/>
    <property type="evidence" value="ECO:0007669"/>
    <property type="project" value="UniProtKB-ARBA"/>
</dbReference>
<protein>
    <submittedName>
        <fullName evidence="4">Nickel transporter</fullName>
    </submittedName>
</protein>
<dbReference type="Gene3D" id="1.20.120.160">
    <property type="entry name" value="HPT domain"/>
    <property type="match status" value="1"/>
</dbReference>
<evidence type="ECO:0000313" key="5">
    <source>
        <dbReference type="Proteomes" id="UP000606730"/>
    </source>
</evidence>
<dbReference type="EMBL" id="BMKN01000002">
    <property type="protein sequence ID" value="GGE55558.1"/>
    <property type="molecule type" value="Genomic_DNA"/>
</dbReference>
<keyword evidence="2" id="KW-0597">Phosphoprotein</keyword>
<evidence type="ECO:0000259" key="3">
    <source>
        <dbReference type="PROSITE" id="PS50894"/>
    </source>
</evidence>
<dbReference type="RefSeq" id="WP_095594300.1">
    <property type="nucleotide sequence ID" value="NZ_BMKN01000002.1"/>
</dbReference>
<reference evidence="4" key="1">
    <citation type="journal article" date="2014" name="Int. J. Syst. Evol. Microbiol.">
        <title>Complete genome sequence of Corynebacterium casei LMG S-19264T (=DSM 44701T), isolated from a smear-ripened cheese.</title>
        <authorList>
            <consortium name="US DOE Joint Genome Institute (JGI-PGF)"/>
            <person name="Walter F."/>
            <person name="Albersmeier A."/>
            <person name="Kalinowski J."/>
            <person name="Ruckert C."/>
        </authorList>
    </citation>
    <scope>NUCLEOTIDE SEQUENCE</scope>
    <source>
        <strain evidence="4">CGMCC 1.16012</strain>
    </source>
</reference>
<name>A0A917AIW3_9RHOB</name>
<dbReference type="AlphaFoldDB" id="A0A917AIW3"/>
<accession>A0A917AIW3</accession>
<gene>
    <name evidence="4" type="ORF">GCM10011517_23950</name>
</gene>
<dbReference type="Pfam" id="PF01627">
    <property type="entry name" value="Hpt"/>
    <property type="match status" value="1"/>
</dbReference>
<keyword evidence="5" id="KW-1185">Reference proteome</keyword>
<dbReference type="OrthoDB" id="7867809at2"/>
<dbReference type="InterPro" id="IPR008207">
    <property type="entry name" value="Sig_transdc_His_kin_Hpt_dom"/>
</dbReference>
<reference evidence="4" key="2">
    <citation type="submission" date="2020-09" db="EMBL/GenBank/DDBJ databases">
        <authorList>
            <person name="Sun Q."/>
            <person name="Zhou Y."/>
        </authorList>
    </citation>
    <scope>NUCLEOTIDE SEQUENCE</scope>
    <source>
        <strain evidence="4">CGMCC 1.16012</strain>
    </source>
</reference>
<dbReference type="Proteomes" id="UP000606730">
    <property type="component" value="Unassembled WGS sequence"/>
</dbReference>
<evidence type="ECO:0000256" key="2">
    <source>
        <dbReference type="PROSITE-ProRule" id="PRU00110"/>
    </source>
</evidence>
<dbReference type="SUPFAM" id="SSF47226">
    <property type="entry name" value="Histidine-containing phosphotransfer domain, HPT domain"/>
    <property type="match status" value="1"/>
</dbReference>
<organism evidence="4 5">
    <name type="scientific">Actibacterium pelagium</name>
    <dbReference type="NCBI Taxonomy" id="2029103"/>
    <lineage>
        <taxon>Bacteria</taxon>
        <taxon>Pseudomonadati</taxon>
        <taxon>Pseudomonadota</taxon>
        <taxon>Alphaproteobacteria</taxon>
        <taxon>Rhodobacterales</taxon>
        <taxon>Roseobacteraceae</taxon>
        <taxon>Actibacterium</taxon>
    </lineage>
</organism>
<dbReference type="PROSITE" id="PS50894">
    <property type="entry name" value="HPT"/>
    <property type="match status" value="1"/>
</dbReference>
<evidence type="ECO:0000313" key="4">
    <source>
        <dbReference type="EMBL" id="GGE55558.1"/>
    </source>
</evidence>
<feature type="modified residue" description="Phosphohistidine" evidence="2">
    <location>
        <position position="51"/>
    </location>
</feature>
<proteinExistence type="predicted"/>